<dbReference type="RefSeq" id="XP_067803919.1">
    <property type="nucleotide sequence ID" value="XM_067945128.1"/>
</dbReference>
<protein>
    <submittedName>
        <fullName evidence="1">Uncharacterized protein</fullName>
    </submittedName>
</protein>
<gene>
    <name evidence="1" type="ORF">BdWA1_000074</name>
</gene>
<dbReference type="Proteomes" id="UP001214638">
    <property type="component" value="Unassembled WGS sequence"/>
</dbReference>
<accession>A0AAD9PLM4</accession>
<sequence>MEESRLPKGWLGHEGILYRKYKDPKPSEMMAIFDMDATLMLTPSTIVPELVKGMDIPIQKPAFPSDYVLYASNWILTFTLSLRKFWVFASVTQH</sequence>
<evidence type="ECO:0000313" key="1">
    <source>
        <dbReference type="EMBL" id="KAK2197077.1"/>
    </source>
</evidence>
<dbReference type="GeneID" id="94334372"/>
<comment type="caution">
    <text evidence="1">The sequence shown here is derived from an EMBL/GenBank/DDBJ whole genome shotgun (WGS) entry which is preliminary data.</text>
</comment>
<dbReference type="AlphaFoldDB" id="A0AAD9PLM4"/>
<organism evidence="1 2">
    <name type="scientific">Babesia duncani</name>
    <dbReference type="NCBI Taxonomy" id="323732"/>
    <lineage>
        <taxon>Eukaryota</taxon>
        <taxon>Sar</taxon>
        <taxon>Alveolata</taxon>
        <taxon>Apicomplexa</taxon>
        <taxon>Aconoidasida</taxon>
        <taxon>Piroplasmida</taxon>
        <taxon>Babesiidae</taxon>
        <taxon>Babesia</taxon>
    </lineage>
</organism>
<name>A0AAD9PLM4_9APIC</name>
<reference evidence="1" key="1">
    <citation type="journal article" date="2023" name="Nat. Microbiol.">
        <title>Babesia duncani multi-omics identifies virulence factors and drug targets.</title>
        <authorList>
            <person name="Singh P."/>
            <person name="Lonardi S."/>
            <person name="Liang Q."/>
            <person name="Vydyam P."/>
            <person name="Khabirova E."/>
            <person name="Fang T."/>
            <person name="Gihaz S."/>
            <person name="Thekkiniath J."/>
            <person name="Munshi M."/>
            <person name="Abel S."/>
            <person name="Ciampossin L."/>
            <person name="Batugedara G."/>
            <person name="Gupta M."/>
            <person name="Lu X.M."/>
            <person name="Lenz T."/>
            <person name="Chakravarty S."/>
            <person name="Cornillot E."/>
            <person name="Hu Y."/>
            <person name="Ma W."/>
            <person name="Gonzalez L.M."/>
            <person name="Sanchez S."/>
            <person name="Estrada K."/>
            <person name="Sanchez-Flores A."/>
            <person name="Montero E."/>
            <person name="Harb O.S."/>
            <person name="Le Roch K.G."/>
            <person name="Mamoun C.B."/>
        </authorList>
    </citation>
    <scope>NUCLEOTIDE SEQUENCE</scope>
    <source>
        <strain evidence="1">WA1</strain>
    </source>
</reference>
<keyword evidence="2" id="KW-1185">Reference proteome</keyword>
<dbReference type="KEGG" id="bdw:94334372"/>
<evidence type="ECO:0000313" key="2">
    <source>
        <dbReference type="Proteomes" id="UP001214638"/>
    </source>
</evidence>
<dbReference type="EMBL" id="JALLKP010000001">
    <property type="protein sequence ID" value="KAK2197077.1"/>
    <property type="molecule type" value="Genomic_DNA"/>
</dbReference>
<proteinExistence type="predicted"/>